<reference evidence="1 2" key="1">
    <citation type="submission" date="2020-12" db="EMBL/GenBank/DDBJ databases">
        <title>Oil enriched cultivation method for isolating marine PHA-producing bacteria.</title>
        <authorList>
            <person name="Zheng W."/>
            <person name="Yu S."/>
            <person name="Huang Y."/>
        </authorList>
    </citation>
    <scope>NUCLEOTIDE SEQUENCE [LARGE SCALE GENOMIC DNA]</scope>
    <source>
        <strain evidence="1 2">SN0-2</strain>
    </source>
</reference>
<protein>
    <recommendedName>
        <fullName evidence="3">DNA repair ATPase</fullName>
    </recommendedName>
</protein>
<comment type="caution">
    <text evidence="1">The sequence shown here is derived from an EMBL/GenBank/DDBJ whole genome shotgun (WGS) entry which is preliminary data.</text>
</comment>
<proteinExistence type="predicted"/>
<name>A0ABS3E6T3_9GAMM</name>
<evidence type="ECO:0000313" key="2">
    <source>
        <dbReference type="Proteomes" id="UP000664293"/>
    </source>
</evidence>
<dbReference type="InterPro" id="IPR059206">
    <property type="entry name" value="Sll1717-like"/>
</dbReference>
<keyword evidence="2" id="KW-1185">Reference proteome</keyword>
<organism evidence="1 2">
    <name type="scientific">Microbulbifer salipaludis</name>
    <dbReference type="NCBI Taxonomy" id="187980"/>
    <lineage>
        <taxon>Bacteria</taxon>
        <taxon>Pseudomonadati</taxon>
        <taxon>Pseudomonadota</taxon>
        <taxon>Gammaproteobacteria</taxon>
        <taxon>Cellvibrionales</taxon>
        <taxon>Microbulbiferaceae</taxon>
        <taxon>Microbulbifer</taxon>
    </lineage>
</organism>
<dbReference type="Proteomes" id="UP000664293">
    <property type="component" value="Unassembled WGS sequence"/>
</dbReference>
<evidence type="ECO:0008006" key="3">
    <source>
        <dbReference type="Google" id="ProtNLM"/>
    </source>
</evidence>
<evidence type="ECO:0000313" key="1">
    <source>
        <dbReference type="EMBL" id="MBN8431010.1"/>
    </source>
</evidence>
<sequence>MAKVARQDFIFKKHMSVGEADAENDTQFLAECFVDIGDYEVVENTENSQSIVLGRTGIGKSALIEQLENNSERVIRIEPEALALRHISNSTILKFFEEIGVNLDIFYNLLWQHTFAVELIKNKYNIDSAHAKTKFIDQISSLLSGNHKKQQALNYIEEWGDKFWVDTETRIKEFTDKLEANLKSSIDSNVPGIKISGTAGATLSEEQKSEVIHYGKKVVSTVQIEKLSKIVHLLAEDIFNDRQQKTYILIDRLDENWVDDDLRYKLIKSLIETIKKFRNIKPVKIVITLRTDLLNRVLEKTVDSGFQPEKYNSLYLKMGWNKEQLKCLLDKRVNQLLKNKYTNSDVYFEDIFPSKIDKTTSLDYIIDRTLLRPRDAIVFVNECLIEAQGKTEITGAMIKQAELAYSQGRLDSLKFEWQVEHPLLGKYIELLHQKTSRFKVNSISDEELELIILELAELEEETGDIAVKNAHAYLKSEYPSSQALMMQLRQNILFILYKIGVIGIKVDGTSSVRWGHDRTQNLTPKMIDTTSIVHIHKILWRCLAIDKRVT</sequence>
<dbReference type="RefSeq" id="WP_207001393.1">
    <property type="nucleotide sequence ID" value="NZ_JAEKJR010000002.1"/>
</dbReference>
<accession>A0ABS3E6T3</accession>
<dbReference type="NCBIfam" id="NF047389">
    <property type="entry name" value="ATPase_Sll1717"/>
    <property type="match status" value="1"/>
</dbReference>
<dbReference type="EMBL" id="JAEKJR010000002">
    <property type="protein sequence ID" value="MBN8431010.1"/>
    <property type="molecule type" value="Genomic_DNA"/>
</dbReference>
<gene>
    <name evidence="1" type="ORF">JF535_09135</name>
</gene>